<sequence length="391" mass="44149">MLHVLYLVHDLSDPAVRRRVIMMQAGGATVTVAGFTRSREPIREIATIVPIDLGRTSDGRFTQRVAAVARAALTLGSRLKGVARPDLIIGRNLEMLALANRAKAFFSGDVPIVYECLDIHRLLLRRDMTGKALRFVERTLSNNAQLLITSSPAFVRQYFAPFGQINLPVEVVENKVLELGPQETEAISRAGKSKDEPWKIGWFGALRCRTSLELLSAFSRKMEGRVEIVLRGRPAYSEFDDFDRFVADEPFMQFHGAYANPEDLQKIYDEVHFSWAIDFYEAGQNSNWLLPNRLYEGCRYGSVPIAMQGTETSLFLQERGIGFSLGEPTVEVLAALFDEMDTDRYERAREKVKAQERSTWVFDQNDCRALVERLGRLTRANEHGAVLRVAA</sequence>
<accession>A0A839U2P8</accession>
<reference evidence="1 2" key="1">
    <citation type="submission" date="2020-08" db="EMBL/GenBank/DDBJ databases">
        <title>Genomic Encyclopedia of Type Strains, Phase III (KMG-III): the genomes of soil and plant-associated and newly described type strains.</title>
        <authorList>
            <person name="Whitman W."/>
        </authorList>
    </citation>
    <scope>NUCLEOTIDE SEQUENCE [LARGE SCALE GENOMIC DNA]</scope>
    <source>
        <strain evidence="1 2">CECT 7015</strain>
    </source>
</reference>
<dbReference type="Gene3D" id="3.40.50.2000">
    <property type="entry name" value="Glycogen Phosphorylase B"/>
    <property type="match status" value="1"/>
</dbReference>
<organism evidence="1 2">
    <name type="scientific">Phyllobacterium trifolii</name>
    <dbReference type="NCBI Taxonomy" id="300193"/>
    <lineage>
        <taxon>Bacteria</taxon>
        <taxon>Pseudomonadati</taxon>
        <taxon>Pseudomonadota</taxon>
        <taxon>Alphaproteobacteria</taxon>
        <taxon>Hyphomicrobiales</taxon>
        <taxon>Phyllobacteriaceae</taxon>
        <taxon>Phyllobacterium</taxon>
    </lineage>
</organism>
<evidence type="ECO:0000313" key="2">
    <source>
        <dbReference type="Proteomes" id="UP000554520"/>
    </source>
</evidence>
<name>A0A839U2P8_9HYPH</name>
<dbReference type="RefSeq" id="WP_162713582.1">
    <property type="nucleotide sequence ID" value="NZ_JACHXN010000002.1"/>
</dbReference>
<dbReference type="AlphaFoldDB" id="A0A839U2P8"/>
<protein>
    <recommendedName>
        <fullName evidence="3">Glycosyl transferase family 1</fullName>
    </recommendedName>
</protein>
<dbReference type="EMBL" id="JACHXN010000002">
    <property type="protein sequence ID" value="MBB3144315.1"/>
    <property type="molecule type" value="Genomic_DNA"/>
</dbReference>
<gene>
    <name evidence="1" type="ORF">FHS21_000711</name>
</gene>
<evidence type="ECO:0000313" key="1">
    <source>
        <dbReference type="EMBL" id="MBB3144315.1"/>
    </source>
</evidence>
<dbReference type="Proteomes" id="UP000554520">
    <property type="component" value="Unassembled WGS sequence"/>
</dbReference>
<comment type="caution">
    <text evidence="1">The sequence shown here is derived from an EMBL/GenBank/DDBJ whole genome shotgun (WGS) entry which is preliminary data.</text>
</comment>
<keyword evidence="2" id="KW-1185">Reference proteome</keyword>
<dbReference type="SUPFAM" id="SSF53756">
    <property type="entry name" value="UDP-Glycosyltransferase/glycogen phosphorylase"/>
    <property type="match status" value="1"/>
</dbReference>
<proteinExistence type="predicted"/>
<evidence type="ECO:0008006" key="3">
    <source>
        <dbReference type="Google" id="ProtNLM"/>
    </source>
</evidence>